<accession>A0A330LC61</accession>
<protein>
    <submittedName>
        <fullName evidence="1">Uncharacterized protein</fullName>
    </submittedName>
</protein>
<evidence type="ECO:0000313" key="2">
    <source>
        <dbReference type="Proteomes" id="UP000248168"/>
    </source>
</evidence>
<sequence>MLFSKVLTVVACVLVL</sequence>
<dbReference type="EMBL" id="OUNR01000021">
    <property type="protein sequence ID" value="SPP66670.1"/>
    <property type="molecule type" value="Genomic_DNA"/>
</dbReference>
<reference evidence="2" key="1">
    <citation type="submission" date="2018-04" db="EMBL/GenBank/DDBJ databases">
        <authorList>
            <person name="Lucker S."/>
            <person name="Sakoula D."/>
        </authorList>
    </citation>
    <scope>NUCLEOTIDE SEQUENCE [LARGE SCALE GENOMIC DNA]</scope>
</reference>
<gene>
    <name evidence="1" type="ORF">NITLEN_80098</name>
</gene>
<evidence type="ECO:0000313" key="1">
    <source>
        <dbReference type="EMBL" id="SPP66670.1"/>
    </source>
</evidence>
<dbReference type="InParanoid" id="A0A330LC61"/>
<dbReference type="AlphaFoldDB" id="A0A330LC61"/>
<organism evidence="1 2">
    <name type="scientific">Nitrospira lenta</name>
    <dbReference type="NCBI Taxonomy" id="1436998"/>
    <lineage>
        <taxon>Bacteria</taxon>
        <taxon>Pseudomonadati</taxon>
        <taxon>Nitrospirota</taxon>
        <taxon>Nitrospiria</taxon>
        <taxon>Nitrospirales</taxon>
        <taxon>Nitrospiraceae</taxon>
        <taxon>Nitrospira</taxon>
    </lineage>
</organism>
<name>A0A330LC61_9BACT</name>
<keyword evidence="2" id="KW-1185">Reference proteome</keyword>
<proteinExistence type="predicted"/>
<dbReference type="Proteomes" id="UP000248168">
    <property type="component" value="Unassembled WGS sequence"/>
</dbReference>